<comment type="caution">
    <text evidence="1">The sequence shown here is derived from an EMBL/GenBank/DDBJ whole genome shotgun (WGS) entry which is preliminary data.</text>
</comment>
<organism evidence="1 2">
    <name type="scientific">Micromonospora thermarum</name>
    <dbReference type="NCBI Taxonomy" id="2720024"/>
    <lineage>
        <taxon>Bacteria</taxon>
        <taxon>Bacillati</taxon>
        <taxon>Actinomycetota</taxon>
        <taxon>Actinomycetes</taxon>
        <taxon>Micromonosporales</taxon>
        <taxon>Micromonosporaceae</taxon>
        <taxon>Micromonospora</taxon>
    </lineage>
</organism>
<reference evidence="1 2" key="1">
    <citation type="submission" date="2020-03" db="EMBL/GenBank/DDBJ databases">
        <title>WGS of actinomycetes isolated from Thailand.</title>
        <authorList>
            <person name="Thawai C."/>
        </authorList>
    </citation>
    <scope>NUCLEOTIDE SEQUENCE [LARGE SCALE GENOMIC DNA]</scope>
    <source>
        <strain evidence="1 2">HSS6-12</strain>
    </source>
</reference>
<gene>
    <name evidence="1" type="ORF">HCJ94_13280</name>
</gene>
<dbReference type="Gene3D" id="3.40.50.720">
    <property type="entry name" value="NAD(P)-binding Rossmann-like Domain"/>
    <property type="match status" value="1"/>
</dbReference>
<protein>
    <submittedName>
        <fullName evidence="1">Zinc-binding dehydrogenase</fullName>
    </submittedName>
</protein>
<evidence type="ECO:0000313" key="2">
    <source>
        <dbReference type="Proteomes" id="UP000783871"/>
    </source>
</evidence>
<dbReference type="Proteomes" id="UP000783871">
    <property type="component" value="Unassembled WGS sequence"/>
</dbReference>
<evidence type="ECO:0000313" key="1">
    <source>
        <dbReference type="EMBL" id="NJP32934.1"/>
    </source>
</evidence>
<name>A0ABX0Z6P7_9ACTN</name>
<proteinExistence type="predicted"/>
<dbReference type="Pfam" id="PF13602">
    <property type="entry name" value="ADH_zinc_N_2"/>
    <property type="match status" value="1"/>
</dbReference>
<dbReference type="EMBL" id="JAATEO010000012">
    <property type="protein sequence ID" value="NJP32934.1"/>
    <property type="molecule type" value="Genomic_DNA"/>
</dbReference>
<dbReference type="Gene3D" id="3.90.180.10">
    <property type="entry name" value="Medium-chain alcohol dehydrogenases, catalytic domain"/>
    <property type="match status" value="1"/>
</dbReference>
<accession>A0ABX0Z6P7</accession>
<sequence>MVVVKAIALDEYGSADLRTVRELPDPPVGPDVVLGGSYVFVTPSTADLSVLAGLVDVGRLTVHVARTFPLDQAADAHRLVETGHVRGKVVLEM</sequence>
<keyword evidence="2" id="KW-1185">Reference proteome</keyword>